<gene>
    <name evidence="8" type="ORF">SAPIO_CDS3681</name>
</gene>
<feature type="region of interest" description="Disordered" evidence="6">
    <location>
        <begin position="173"/>
        <end position="291"/>
    </location>
</feature>
<feature type="compositionally biased region" description="Basic and acidic residues" evidence="6">
    <location>
        <begin position="50"/>
        <end position="64"/>
    </location>
</feature>
<dbReference type="PANTHER" id="PTHR46172:SF1">
    <property type="entry name" value="DNA POLYMERASE EPSILON SUBUNIT 3"/>
    <property type="match status" value="1"/>
</dbReference>
<feature type="compositionally biased region" description="Acidic residues" evidence="6">
    <location>
        <begin position="219"/>
        <end position="291"/>
    </location>
</feature>
<dbReference type="InterPro" id="IPR051377">
    <property type="entry name" value="DNA_Pol-Epsilon_Subunit"/>
</dbReference>
<dbReference type="GO" id="GO:0016787">
    <property type="term" value="F:hydrolase activity"/>
    <property type="evidence" value="ECO:0007669"/>
    <property type="project" value="UniProtKB-KW"/>
</dbReference>
<feature type="compositionally biased region" description="Polar residues" evidence="6">
    <location>
        <begin position="25"/>
        <end position="38"/>
    </location>
</feature>
<dbReference type="Gene3D" id="1.10.20.10">
    <property type="entry name" value="Histone, subunit A"/>
    <property type="match status" value="1"/>
</dbReference>
<dbReference type="GO" id="GO:0046982">
    <property type="term" value="F:protein heterodimerization activity"/>
    <property type="evidence" value="ECO:0007669"/>
    <property type="project" value="InterPro"/>
</dbReference>
<dbReference type="EMBL" id="JOWA01000088">
    <property type="protein sequence ID" value="KEZ44638.1"/>
    <property type="molecule type" value="Genomic_DNA"/>
</dbReference>
<evidence type="ECO:0000259" key="7">
    <source>
        <dbReference type="Pfam" id="PF00808"/>
    </source>
</evidence>
<dbReference type="AlphaFoldDB" id="A0A084GBC6"/>
<reference evidence="8 9" key="1">
    <citation type="journal article" date="2014" name="Genome Announc.">
        <title>Draft genome sequence of the pathogenic fungus Scedosporium apiospermum.</title>
        <authorList>
            <person name="Vandeputte P."/>
            <person name="Ghamrawi S."/>
            <person name="Rechenmann M."/>
            <person name="Iltis A."/>
            <person name="Giraud S."/>
            <person name="Fleury M."/>
            <person name="Thornton C."/>
            <person name="Delhaes L."/>
            <person name="Meyer W."/>
            <person name="Papon N."/>
            <person name="Bouchara J.P."/>
        </authorList>
    </citation>
    <scope>NUCLEOTIDE SEQUENCE [LARGE SCALE GENOMIC DNA]</scope>
    <source>
        <strain evidence="8 9">IHEM 14462</strain>
    </source>
</reference>
<dbReference type="Proteomes" id="UP000028545">
    <property type="component" value="Unassembled WGS sequence"/>
</dbReference>
<evidence type="ECO:0000313" key="8">
    <source>
        <dbReference type="EMBL" id="KEZ44638.1"/>
    </source>
</evidence>
<dbReference type="GO" id="GO:0031490">
    <property type="term" value="F:chromatin DNA binding"/>
    <property type="evidence" value="ECO:0007669"/>
    <property type="project" value="TreeGrafter"/>
</dbReference>
<dbReference type="HOGENOM" id="CLU_043417_1_0_1"/>
<evidence type="ECO:0000256" key="6">
    <source>
        <dbReference type="SAM" id="MobiDB-lite"/>
    </source>
</evidence>
<dbReference type="GO" id="GO:0008622">
    <property type="term" value="C:epsilon DNA polymerase complex"/>
    <property type="evidence" value="ECO:0007669"/>
    <property type="project" value="TreeGrafter"/>
</dbReference>
<name>A0A084GBC6_PSEDA</name>
<dbReference type="OrthoDB" id="1707486at2759"/>
<dbReference type="InterPro" id="IPR003958">
    <property type="entry name" value="CBFA_NFYB_domain"/>
</dbReference>
<dbReference type="OMA" id="NTYRRKV"/>
<dbReference type="InterPro" id="IPR009072">
    <property type="entry name" value="Histone-fold"/>
</dbReference>
<evidence type="ECO:0000256" key="4">
    <source>
        <dbReference type="ARBA" id="ARBA00039775"/>
    </source>
</evidence>
<feature type="compositionally biased region" description="Low complexity" evidence="6">
    <location>
        <begin position="173"/>
        <end position="198"/>
    </location>
</feature>
<dbReference type="GO" id="GO:0006974">
    <property type="term" value="P:DNA damage response"/>
    <property type="evidence" value="ECO:0007669"/>
    <property type="project" value="TreeGrafter"/>
</dbReference>
<dbReference type="KEGG" id="sapo:SAPIO_CDS3681"/>
<comment type="caution">
    <text evidence="8">The sequence shown here is derived from an EMBL/GenBank/DDBJ whole genome shotgun (WGS) entry which is preliminary data.</text>
</comment>
<keyword evidence="9" id="KW-1185">Reference proteome</keyword>
<dbReference type="SUPFAM" id="SSF47113">
    <property type="entry name" value="Histone-fold"/>
    <property type="match status" value="1"/>
</dbReference>
<organism evidence="8 9">
    <name type="scientific">Pseudallescheria apiosperma</name>
    <name type="common">Scedosporium apiospermum</name>
    <dbReference type="NCBI Taxonomy" id="563466"/>
    <lineage>
        <taxon>Eukaryota</taxon>
        <taxon>Fungi</taxon>
        <taxon>Dikarya</taxon>
        <taxon>Ascomycota</taxon>
        <taxon>Pezizomycotina</taxon>
        <taxon>Sordariomycetes</taxon>
        <taxon>Hypocreomycetidae</taxon>
        <taxon>Microascales</taxon>
        <taxon>Microascaceae</taxon>
        <taxon>Scedosporium</taxon>
    </lineage>
</organism>
<dbReference type="VEuPathDB" id="FungiDB:SAPIO_CDS3681"/>
<comment type="subcellular location">
    <subcellularLocation>
        <location evidence="1">Nucleus</location>
    </subcellularLocation>
</comment>
<dbReference type="GO" id="GO:0008623">
    <property type="term" value="C:CHRAC"/>
    <property type="evidence" value="ECO:0007669"/>
    <property type="project" value="TreeGrafter"/>
</dbReference>
<dbReference type="GO" id="GO:0031507">
    <property type="term" value="P:heterochromatin formation"/>
    <property type="evidence" value="ECO:0007669"/>
    <property type="project" value="TreeGrafter"/>
</dbReference>
<evidence type="ECO:0000256" key="3">
    <source>
        <dbReference type="ARBA" id="ARBA00023242"/>
    </source>
</evidence>
<protein>
    <recommendedName>
        <fullName evidence="4">DNA polymerase epsilon subunit D</fullName>
    </recommendedName>
    <alternativeName>
        <fullName evidence="5">DNA polymerase II subunit D</fullName>
    </alternativeName>
</protein>
<keyword evidence="8" id="KW-0378">Hydrolase</keyword>
<dbReference type="GO" id="GO:0006272">
    <property type="term" value="P:leading strand elongation"/>
    <property type="evidence" value="ECO:0007669"/>
    <property type="project" value="TreeGrafter"/>
</dbReference>
<evidence type="ECO:0000256" key="2">
    <source>
        <dbReference type="ARBA" id="ARBA00022705"/>
    </source>
</evidence>
<evidence type="ECO:0000256" key="5">
    <source>
        <dbReference type="ARBA" id="ARBA00042096"/>
    </source>
</evidence>
<proteinExistence type="predicted"/>
<accession>A0A084GBC6</accession>
<sequence>MPPRKSDASRKSDVAVRPAPKPAEQPQSKTTPAAETPTQPRPEPSTPATGEKKDKESKETKEGVSIDDLNLPKSIITRLAKGALPQNIQLQSNAVIALRQSATVFISYLASHANEHAQNAGKKTVLPADVFQALEDTEFGFLKGPLEAEFAKFNQIQTAKRSNYRQKVAAAKRAAADSSTLSAADTTVNTDADTSTITEPERGGGSKAKKAKVERGASVEEEEADDAETEPEEEEEVEDDEEEEEEEEDEDEDEDEEDEEGEDEEEVGVLEERDDDDDDDDDEDDEGDESD</sequence>
<dbReference type="PANTHER" id="PTHR46172">
    <property type="entry name" value="DNA POLYMERASE EPSILON SUBUNIT 3"/>
    <property type="match status" value="1"/>
</dbReference>
<dbReference type="RefSeq" id="XP_016644437.1">
    <property type="nucleotide sequence ID" value="XM_016786431.1"/>
</dbReference>
<keyword evidence="2" id="KW-0235">DNA replication</keyword>
<evidence type="ECO:0000313" key="9">
    <source>
        <dbReference type="Proteomes" id="UP000028545"/>
    </source>
</evidence>
<evidence type="ECO:0000256" key="1">
    <source>
        <dbReference type="ARBA" id="ARBA00004123"/>
    </source>
</evidence>
<feature type="domain" description="Transcription factor CBF/NF-Y/archaeal histone" evidence="7">
    <location>
        <begin position="70"/>
        <end position="134"/>
    </location>
</feature>
<keyword evidence="3" id="KW-0539">Nucleus</keyword>
<feature type="region of interest" description="Disordered" evidence="6">
    <location>
        <begin position="1"/>
        <end position="66"/>
    </location>
</feature>
<feature type="compositionally biased region" description="Basic and acidic residues" evidence="6">
    <location>
        <begin position="1"/>
        <end position="14"/>
    </location>
</feature>
<dbReference type="Pfam" id="PF00808">
    <property type="entry name" value="CBFD_NFYB_HMF"/>
    <property type="match status" value="1"/>
</dbReference>
<dbReference type="GeneID" id="27722753"/>
<dbReference type="CDD" id="cd22928">
    <property type="entry name" value="HFD_POLE3_DPB4"/>
    <property type="match status" value="1"/>
</dbReference>